<dbReference type="Proteomes" id="UP000199045">
    <property type="component" value="Unassembled WGS sequence"/>
</dbReference>
<reference evidence="2 3" key="1">
    <citation type="submission" date="2016-10" db="EMBL/GenBank/DDBJ databases">
        <authorList>
            <person name="de Groot N.N."/>
        </authorList>
    </citation>
    <scope>NUCLEOTIDE SEQUENCE [LARGE SCALE GENOMIC DNA]</scope>
    <source>
        <strain evidence="2 3">DSM 527</strain>
    </source>
</reference>
<gene>
    <name evidence="2" type="ORF">SAMN04488121_107224</name>
</gene>
<proteinExistence type="predicted"/>
<name>A0A1G7Y6V0_CHIFI</name>
<evidence type="ECO:0000313" key="2">
    <source>
        <dbReference type="EMBL" id="SDG92087.1"/>
    </source>
</evidence>
<protein>
    <submittedName>
        <fullName evidence="2">Uncharacterized protein</fullName>
    </submittedName>
</protein>
<accession>A0A1G7Y6V0</accession>
<dbReference type="EMBL" id="FNBN01000007">
    <property type="protein sequence ID" value="SDG92087.1"/>
    <property type="molecule type" value="Genomic_DNA"/>
</dbReference>
<feature type="signal peptide" evidence="1">
    <location>
        <begin position="1"/>
        <end position="21"/>
    </location>
</feature>
<dbReference type="AlphaFoldDB" id="A0A1G7Y6V0"/>
<sequence length="131" mass="13523">MKKLFPIALMLCAFFSLSSFAPVRSDAPVIKKSARTYSFPITGTTDGTPGAGQPAGTIAYEVNGSGTIPSSITFRTLSGTSLGTYPFSLSSPNNYLAGGLAMKAQTSISGVYFHISNACGAGYCLEFIGGV</sequence>
<evidence type="ECO:0000313" key="3">
    <source>
        <dbReference type="Proteomes" id="UP000199045"/>
    </source>
</evidence>
<dbReference type="RefSeq" id="WP_089835869.1">
    <property type="nucleotide sequence ID" value="NZ_FNBN01000007.1"/>
</dbReference>
<feature type="chain" id="PRO_5011683875" evidence="1">
    <location>
        <begin position="22"/>
        <end position="131"/>
    </location>
</feature>
<evidence type="ECO:0000256" key="1">
    <source>
        <dbReference type="SAM" id="SignalP"/>
    </source>
</evidence>
<keyword evidence="1" id="KW-0732">Signal</keyword>
<dbReference type="OrthoDB" id="670948at2"/>
<organism evidence="2 3">
    <name type="scientific">Chitinophaga filiformis</name>
    <name type="common">Myxococcus filiformis</name>
    <name type="synonym">Flexibacter filiformis</name>
    <dbReference type="NCBI Taxonomy" id="104663"/>
    <lineage>
        <taxon>Bacteria</taxon>
        <taxon>Pseudomonadati</taxon>
        <taxon>Bacteroidota</taxon>
        <taxon>Chitinophagia</taxon>
        <taxon>Chitinophagales</taxon>
        <taxon>Chitinophagaceae</taxon>
        <taxon>Chitinophaga</taxon>
    </lineage>
</organism>